<evidence type="ECO:0000256" key="6">
    <source>
        <dbReference type="ARBA" id="ARBA00022741"/>
    </source>
</evidence>
<keyword evidence="9" id="KW-0472">Membrane</keyword>
<dbReference type="AlphaFoldDB" id="A0A2S8SR61"/>
<dbReference type="InParanoid" id="A0A2S8SR61"/>
<accession>A0A2S8SR61</accession>
<dbReference type="Pfam" id="PF00005">
    <property type="entry name" value="ABC_tran"/>
    <property type="match status" value="2"/>
</dbReference>
<evidence type="ECO:0000256" key="1">
    <source>
        <dbReference type="ARBA" id="ARBA00004202"/>
    </source>
</evidence>
<evidence type="ECO:0000256" key="3">
    <source>
        <dbReference type="ARBA" id="ARBA00022475"/>
    </source>
</evidence>
<evidence type="ECO:0000313" key="13">
    <source>
        <dbReference type="Proteomes" id="UP000237684"/>
    </source>
</evidence>
<keyword evidence="2" id="KW-0813">Transport</keyword>
<dbReference type="OrthoDB" id="9771863at2"/>
<dbReference type="RefSeq" id="WP_106380525.1">
    <property type="nucleotide sequence ID" value="NZ_NIGF01000013.1"/>
</dbReference>
<evidence type="ECO:0000313" key="12">
    <source>
        <dbReference type="EMBL" id="PQV63280.1"/>
    </source>
</evidence>
<dbReference type="EMBL" id="NIGF01000013">
    <property type="protein sequence ID" value="PQV63280.1"/>
    <property type="molecule type" value="Genomic_DNA"/>
</dbReference>
<dbReference type="GO" id="GO:0016887">
    <property type="term" value="F:ATP hydrolysis activity"/>
    <property type="evidence" value="ECO:0007669"/>
    <property type="project" value="InterPro"/>
</dbReference>
<keyword evidence="8" id="KW-1278">Translocase</keyword>
<dbReference type="CDD" id="cd03216">
    <property type="entry name" value="ABC_Carb_Monos_I"/>
    <property type="match status" value="1"/>
</dbReference>
<dbReference type="SUPFAM" id="SSF52540">
    <property type="entry name" value="P-loop containing nucleoside triphosphate hydrolases"/>
    <property type="match status" value="2"/>
</dbReference>
<dbReference type="GO" id="GO:0005524">
    <property type="term" value="F:ATP binding"/>
    <property type="evidence" value="ECO:0007669"/>
    <property type="project" value="UniProtKB-KW"/>
</dbReference>
<feature type="domain" description="ABC transporter" evidence="11">
    <location>
        <begin position="12"/>
        <end position="247"/>
    </location>
</feature>
<reference evidence="12 13" key="1">
    <citation type="journal article" date="2018" name="Syst. Appl. Microbiol.">
        <title>Abditibacterium utsteinense sp. nov., the first cultivated member of candidate phylum FBP, isolated from ice-free Antarctic soil samples.</title>
        <authorList>
            <person name="Tahon G."/>
            <person name="Tytgat B."/>
            <person name="Lebbe L."/>
            <person name="Carlier A."/>
            <person name="Willems A."/>
        </authorList>
    </citation>
    <scope>NUCLEOTIDE SEQUENCE [LARGE SCALE GENOMIC DNA]</scope>
    <source>
        <strain evidence="12 13">LMG 29911</strain>
    </source>
</reference>
<dbReference type="Gene3D" id="3.40.50.300">
    <property type="entry name" value="P-loop containing nucleotide triphosphate hydrolases"/>
    <property type="match status" value="2"/>
</dbReference>
<dbReference type="PROSITE" id="PS50893">
    <property type="entry name" value="ABC_TRANSPORTER_2"/>
    <property type="match status" value="2"/>
</dbReference>
<dbReference type="FunFam" id="3.40.50.300:FF:000127">
    <property type="entry name" value="Ribose import ATP-binding protein RbsA"/>
    <property type="match status" value="1"/>
</dbReference>
<dbReference type="InterPro" id="IPR003439">
    <property type="entry name" value="ABC_transporter-like_ATP-bd"/>
</dbReference>
<sequence>MSETTQSAPFKLEARGISKTYPGTKALDDVSLGFAGGQVHALLGKNGAGKSTLVKIISGATRPSSGQLLIEGREVDLRSPHDAFAQGIATVYQEMSLVPELTVAENILFGRLPMKGFLIDWPQVFARARQILSEMHVDLDVRGKVGRLSVAQQQVVEIAKAMSFGPSVLLLDEPTSALAHGETESLFALVRQLKARGVAIIYISHRLQELNQIADVMSVLRDGKLIGTRSMEGATPASIAQMMFGDATPRQRPADLLAGEKVVLEVRNMNSERHHLREISFELHQGEILGIAGMLGSGRTELLMSIFGAEAFDTGEIIVDGRAAKRPSSPSDMKKLGLALAPEDRKRQGLVQMMGVDNNATLASLSSLGAGGLISARRQNEIVRANIADLQIKVSDARNAVSSLSGGNQQKVVLGKWLNTRPKVMLFDEPTRGIDVEAKAQIFKIIYDLSRQNVASLFVSSELEELFEVCHRILVMREGRIVAEIRPEDVSMEQLLELCMSDAPLVP</sequence>
<protein>
    <submittedName>
        <fullName evidence="12">Monosaccharide ABC transporter ATP-binding protein, CUT2 family</fullName>
    </submittedName>
</protein>
<dbReference type="InterPro" id="IPR027417">
    <property type="entry name" value="P-loop_NTPase"/>
</dbReference>
<dbReference type="PANTHER" id="PTHR43790:SF3">
    <property type="entry name" value="D-ALLOSE IMPORT ATP-BINDING PROTEIN ALSA-RELATED"/>
    <property type="match status" value="1"/>
</dbReference>
<keyword evidence="3" id="KW-1003">Cell membrane</keyword>
<evidence type="ECO:0000256" key="9">
    <source>
        <dbReference type="ARBA" id="ARBA00023136"/>
    </source>
</evidence>
<dbReference type="InterPro" id="IPR003593">
    <property type="entry name" value="AAA+_ATPase"/>
</dbReference>
<dbReference type="PROSITE" id="PS00211">
    <property type="entry name" value="ABC_TRANSPORTER_1"/>
    <property type="match status" value="1"/>
</dbReference>
<dbReference type="GO" id="GO:0005886">
    <property type="term" value="C:plasma membrane"/>
    <property type="evidence" value="ECO:0007669"/>
    <property type="project" value="UniProtKB-SubCell"/>
</dbReference>
<organism evidence="12 13">
    <name type="scientific">Abditibacterium utsteinense</name>
    <dbReference type="NCBI Taxonomy" id="1960156"/>
    <lineage>
        <taxon>Bacteria</taxon>
        <taxon>Pseudomonadati</taxon>
        <taxon>Abditibacteriota</taxon>
        <taxon>Abditibacteriia</taxon>
        <taxon>Abditibacteriales</taxon>
        <taxon>Abditibacteriaceae</taxon>
        <taxon>Abditibacterium</taxon>
    </lineage>
</organism>
<dbReference type="CDD" id="cd03215">
    <property type="entry name" value="ABC_Carb_Monos_II"/>
    <property type="match status" value="1"/>
</dbReference>
<name>A0A2S8SR61_9BACT</name>
<feature type="domain" description="ABC transporter" evidence="11">
    <location>
        <begin position="257"/>
        <end position="503"/>
    </location>
</feature>
<evidence type="ECO:0000256" key="7">
    <source>
        <dbReference type="ARBA" id="ARBA00022840"/>
    </source>
</evidence>
<comment type="caution">
    <text evidence="12">The sequence shown here is derived from an EMBL/GenBank/DDBJ whole genome shotgun (WGS) entry which is preliminary data.</text>
</comment>
<keyword evidence="6" id="KW-0547">Nucleotide-binding</keyword>
<evidence type="ECO:0000256" key="4">
    <source>
        <dbReference type="ARBA" id="ARBA00022597"/>
    </source>
</evidence>
<proteinExistence type="predicted"/>
<keyword evidence="13" id="KW-1185">Reference proteome</keyword>
<evidence type="ECO:0000256" key="2">
    <source>
        <dbReference type="ARBA" id="ARBA00022448"/>
    </source>
</evidence>
<evidence type="ECO:0000256" key="5">
    <source>
        <dbReference type="ARBA" id="ARBA00022737"/>
    </source>
</evidence>
<keyword evidence="10" id="KW-0175">Coiled coil</keyword>
<keyword evidence="7 12" id="KW-0067">ATP-binding</keyword>
<comment type="subcellular location">
    <subcellularLocation>
        <location evidence="1">Cell membrane</location>
        <topology evidence="1">Peripheral membrane protein</topology>
    </subcellularLocation>
</comment>
<dbReference type="InterPro" id="IPR050107">
    <property type="entry name" value="ABC_carbohydrate_import_ATPase"/>
</dbReference>
<dbReference type="SMART" id="SM00382">
    <property type="entry name" value="AAA"/>
    <property type="match status" value="2"/>
</dbReference>
<keyword evidence="5" id="KW-0677">Repeat</keyword>
<evidence type="ECO:0000256" key="8">
    <source>
        <dbReference type="ARBA" id="ARBA00022967"/>
    </source>
</evidence>
<evidence type="ECO:0000259" key="11">
    <source>
        <dbReference type="PROSITE" id="PS50893"/>
    </source>
</evidence>
<dbReference type="PANTHER" id="PTHR43790">
    <property type="entry name" value="CARBOHYDRATE TRANSPORT ATP-BINDING PROTEIN MG119-RELATED"/>
    <property type="match status" value="1"/>
</dbReference>
<evidence type="ECO:0000256" key="10">
    <source>
        <dbReference type="SAM" id="Coils"/>
    </source>
</evidence>
<feature type="coiled-coil region" evidence="10">
    <location>
        <begin position="373"/>
        <end position="400"/>
    </location>
</feature>
<gene>
    <name evidence="12" type="ORF">B1R32_1137</name>
</gene>
<dbReference type="Proteomes" id="UP000237684">
    <property type="component" value="Unassembled WGS sequence"/>
</dbReference>
<keyword evidence="4" id="KW-0762">Sugar transport</keyword>
<dbReference type="InterPro" id="IPR017871">
    <property type="entry name" value="ABC_transporter-like_CS"/>
</dbReference>